<evidence type="ECO:0000256" key="6">
    <source>
        <dbReference type="SAM" id="Phobius"/>
    </source>
</evidence>
<dbReference type="InterPro" id="IPR004307">
    <property type="entry name" value="TspO_MBR"/>
</dbReference>
<evidence type="ECO:0000256" key="2">
    <source>
        <dbReference type="ARBA" id="ARBA00007524"/>
    </source>
</evidence>
<evidence type="ECO:0000313" key="7">
    <source>
        <dbReference type="EMBL" id="QDP95429.1"/>
    </source>
</evidence>
<dbReference type="AlphaFoldDB" id="A0A516PW95"/>
<evidence type="ECO:0000313" key="8">
    <source>
        <dbReference type="Proteomes" id="UP000319263"/>
    </source>
</evidence>
<feature type="transmembrane region" description="Helical" evidence="6">
    <location>
        <begin position="80"/>
        <end position="101"/>
    </location>
</feature>
<dbReference type="CDD" id="cd15904">
    <property type="entry name" value="TSPO_MBR"/>
    <property type="match status" value="1"/>
</dbReference>
<keyword evidence="5 6" id="KW-0472">Membrane</keyword>
<dbReference type="PANTHER" id="PTHR10057:SF0">
    <property type="entry name" value="TRANSLOCATOR PROTEIN"/>
    <property type="match status" value="1"/>
</dbReference>
<comment type="subcellular location">
    <subcellularLocation>
        <location evidence="1">Membrane</location>
        <topology evidence="1">Multi-pass membrane protein</topology>
    </subcellularLocation>
</comment>
<evidence type="ECO:0000256" key="4">
    <source>
        <dbReference type="ARBA" id="ARBA00022989"/>
    </source>
</evidence>
<dbReference type="PANTHER" id="PTHR10057">
    <property type="entry name" value="PERIPHERAL-TYPE BENZODIAZEPINE RECEPTOR"/>
    <property type="match status" value="1"/>
</dbReference>
<dbReference type="PROSITE" id="PS51318">
    <property type="entry name" value="TAT"/>
    <property type="match status" value="1"/>
</dbReference>
<proteinExistence type="inferred from homology"/>
<dbReference type="PIRSF" id="PIRSF005859">
    <property type="entry name" value="PBR"/>
    <property type="match status" value="1"/>
</dbReference>
<dbReference type="GO" id="GO:0016020">
    <property type="term" value="C:membrane"/>
    <property type="evidence" value="ECO:0007669"/>
    <property type="project" value="UniProtKB-SubCell"/>
</dbReference>
<dbReference type="Gene3D" id="1.20.1260.100">
    <property type="entry name" value="TspO/MBR protein"/>
    <property type="match status" value="1"/>
</dbReference>
<dbReference type="RefSeq" id="WP_143985401.1">
    <property type="nucleotide sequence ID" value="NZ_CP041692.1"/>
</dbReference>
<feature type="transmembrane region" description="Helical" evidence="6">
    <location>
        <begin position="12"/>
        <end position="30"/>
    </location>
</feature>
<dbReference type="Pfam" id="PF03073">
    <property type="entry name" value="TspO_MBR"/>
    <property type="match status" value="1"/>
</dbReference>
<dbReference type="EMBL" id="CP041692">
    <property type="protein sequence ID" value="QDP95429.1"/>
    <property type="molecule type" value="Genomic_DNA"/>
</dbReference>
<comment type="similarity">
    <text evidence="2">Belongs to the TspO/BZRP family.</text>
</comment>
<evidence type="ECO:0000256" key="1">
    <source>
        <dbReference type="ARBA" id="ARBA00004141"/>
    </source>
</evidence>
<keyword evidence="4 6" id="KW-1133">Transmembrane helix</keyword>
<dbReference type="GO" id="GO:0033013">
    <property type="term" value="P:tetrapyrrole metabolic process"/>
    <property type="evidence" value="ECO:0007669"/>
    <property type="project" value="UniProtKB-ARBA"/>
</dbReference>
<dbReference type="InterPro" id="IPR038330">
    <property type="entry name" value="TspO/MBR-related_sf"/>
</dbReference>
<reference evidence="7 8" key="1">
    <citation type="submission" date="2019-07" db="EMBL/GenBank/DDBJ databases">
        <title>Microlunatus dokdonensis sp. nov. isolated from the rhizospheric soil of the wild plant Elymus tsukushiensis.</title>
        <authorList>
            <person name="Ghim S.-Y."/>
            <person name="Hwang Y.-J."/>
            <person name="Son J.-S."/>
            <person name="Shin J.-H."/>
        </authorList>
    </citation>
    <scope>NUCLEOTIDE SEQUENCE [LARGE SCALE GENOMIC DNA]</scope>
    <source>
        <strain evidence="7 8">KUDC0627</strain>
    </source>
</reference>
<evidence type="ECO:0000256" key="5">
    <source>
        <dbReference type="ARBA" id="ARBA00023136"/>
    </source>
</evidence>
<sequence>MSTELDLKRRSFVLSAAVVAAAAVAGSVGVDPKSRWYRSLRKPDWQPPAQAFGLVWTPLYAAIAWSGGRTLSRISPAERSGYVGTFAVNLVLNAGWNWLFFRARSPLAGLVGIAALNVSNAQLIKKTTATDRAAAAALLPYAAWCGFATALNASIWRLNRHE</sequence>
<gene>
    <name evidence="7" type="ORF">FOE78_05460</name>
</gene>
<protein>
    <submittedName>
        <fullName evidence="7">Tryptophan-rich sensory protein</fullName>
    </submittedName>
</protein>
<feature type="transmembrane region" description="Helical" evidence="6">
    <location>
        <begin position="50"/>
        <end position="68"/>
    </location>
</feature>
<dbReference type="KEGG" id="mik:FOE78_05460"/>
<dbReference type="Proteomes" id="UP000319263">
    <property type="component" value="Chromosome"/>
</dbReference>
<dbReference type="OrthoDB" id="9795496at2"/>
<dbReference type="FunFam" id="1.20.1260.100:FF:000001">
    <property type="entry name" value="translocator protein 2"/>
    <property type="match status" value="1"/>
</dbReference>
<keyword evidence="8" id="KW-1185">Reference proteome</keyword>
<name>A0A516PW95_9ACTN</name>
<feature type="transmembrane region" description="Helical" evidence="6">
    <location>
        <begin position="136"/>
        <end position="156"/>
    </location>
</feature>
<evidence type="ECO:0000256" key="3">
    <source>
        <dbReference type="ARBA" id="ARBA00022692"/>
    </source>
</evidence>
<keyword evidence="3 6" id="KW-0812">Transmembrane</keyword>
<organism evidence="7 8">
    <name type="scientific">Microlunatus elymi</name>
    <dbReference type="NCBI Taxonomy" id="2596828"/>
    <lineage>
        <taxon>Bacteria</taxon>
        <taxon>Bacillati</taxon>
        <taxon>Actinomycetota</taxon>
        <taxon>Actinomycetes</taxon>
        <taxon>Propionibacteriales</taxon>
        <taxon>Propionibacteriaceae</taxon>
        <taxon>Microlunatus</taxon>
    </lineage>
</organism>
<dbReference type="InterPro" id="IPR006311">
    <property type="entry name" value="TAT_signal"/>
</dbReference>
<accession>A0A516PW95</accession>